<reference evidence="1" key="1">
    <citation type="submission" date="2022-07" db="EMBL/GenBank/DDBJ databases">
        <title>Alkalimarinus sp. nov., isolated from gut of a Alitta virens.</title>
        <authorList>
            <person name="Yang A.I."/>
            <person name="Shin N.-R."/>
        </authorList>
    </citation>
    <scope>NUCLEOTIDE SEQUENCE</scope>
    <source>
        <strain evidence="1">FA028</strain>
    </source>
</reference>
<sequence length="82" mass="9583">MPDIKFSADEKRLLINKIQRYFESELDHEIGQFDADFLLDFFAKEIGAFYYNRGLHDAQAVLESKLDTISDAIYEIEQPTSF</sequence>
<keyword evidence="2" id="KW-1185">Reference proteome</keyword>
<protein>
    <submittedName>
        <fullName evidence="1">DUF2164 domain-containing protein</fullName>
    </submittedName>
</protein>
<dbReference type="Proteomes" id="UP001164472">
    <property type="component" value="Chromosome"/>
</dbReference>
<organism evidence="1 2">
    <name type="scientific">Alkalimarinus sediminis</name>
    <dbReference type="NCBI Taxonomy" id="1632866"/>
    <lineage>
        <taxon>Bacteria</taxon>
        <taxon>Pseudomonadati</taxon>
        <taxon>Pseudomonadota</taxon>
        <taxon>Gammaproteobacteria</taxon>
        <taxon>Alteromonadales</taxon>
        <taxon>Alteromonadaceae</taxon>
        <taxon>Alkalimarinus</taxon>
    </lineage>
</organism>
<dbReference type="KEGG" id="asem:NNL22_14120"/>
<proteinExistence type="predicted"/>
<dbReference type="EMBL" id="CP101527">
    <property type="protein sequence ID" value="UZW74147.1"/>
    <property type="molecule type" value="Genomic_DNA"/>
</dbReference>
<dbReference type="InterPro" id="IPR018680">
    <property type="entry name" value="DUF2164"/>
</dbReference>
<dbReference type="RefSeq" id="WP_251811251.1">
    <property type="nucleotide sequence ID" value="NZ_CP101527.1"/>
</dbReference>
<dbReference type="Pfam" id="PF09932">
    <property type="entry name" value="DUF2164"/>
    <property type="match status" value="1"/>
</dbReference>
<accession>A0A9E8HH88</accession>
<dbReference type="AlphaFoldDB" id="A0A9E8HH88"/>
<evidence type="ECO:0000313" key="2">
    <source>
        <dbReference type="Proteomes" id="UP001164472"/>
    </source>
</evidence>
<evidence type="ECO:0000313" key="1">
    <source>
        <dbReference type="EMBL" id="UZW74147.1"/>
    </source>
</evidence>
<name>A0A9E8HH88_9ALTE</name>
<gene>
    <name evidence="1" type="ORF">NNL22_14120</name>
</gene>